<name>Q7MG82_VIBVY</name>
<gene>
    <name evidence="4" type="ordered locus">VVA0088</name>
</gene>
<dbReference type="SUPFAM" id="SSF56925">
    <property type="entry name" value="OMPA-like"/>
    <property type="match status" value="1"/>
</dbReference>
<organism evidence="4 5">
    <name type="scientific">Vibrio vulnificus (strain YJ016)</name>
    <dbReference type="NCBI Taxonomy" id="196600"/>
    <lineage>
        <taxon>Bacteria</taxon>
        <taxon>Pseudomonadati</taxon>
        <taxon>Pseudomonadota</taxon>
        <taxon>Gammaproteobacteria</taxon>
        <taxon>Vibrionales</taxon>
        <taxon>Vibrionaceae</taxon>
        <taxon>Vibrio</taxon>
    </lineage>
</organism>
<dbReference type="Gene3D" id="2.40.160.20">
    <property type="match status" value="1"/>
</dbReference>
<evidence type="ECO:0000256" key="2">
    <source>
        <dbReference type="SAM" id="SignalP"/>
    </source>
</evidence>
<dbReference type="eggNOG" id="COG3637">
    <property type="taxonomic scope" value="Bacteria"/>
</dbReference>
<reference evidence="4 5" key="1">
    <citation type="journal article" date="2003" name="Genome Res.">
        <title>Comparative genome analysis of Vibrio vulnificus, a marine pathogen.</title>
        <authorList>
            <person name="Chen C.Y."/>
            <person name="Wu K.M."/>
            <person name="Chang Y.C."/>
            <person name="Chang C.H."/>
            <person name="Tsai H.C."/>
            <person name="Liao T.L."/>
            <person name="Liu Y.M."/>
            <person name="Chen H.J."/>
            <person name="Shen A.B."/>
            <person name="Li J.C."/>
            <person name="Su T.L."/>
            <person name="Shao C.P."/>
            <person name="Lee C.T."/>
            <person name="Hor L.I."/>
            <person name="Tsai S.F."/>
        </authorList>
    </citation>
    <scope>NUCLEOTIDE SEQUENCE [LARGE SCALE GENOMIC DNA]</scope>
    <source>
        <strain evidence="4 5">YJ016</strain>
    </source>
</reference>
<feature type="signal peptide" evidence="2">
    <location>
        <begin position="1"/>
        <end position="37"/>
    </location>
</feature>
<dbReference type="AlphaFoldDB" id="Q7MG82"/>
<proteinExistence type="predicted"/>
<dbReference type="InterPro" id="IPR027385">
    <property type="entry name" value="Beta-barrel_OMP"/>
</dbReference>
<evidence type="ECO:0000256" key="1">
    <source>
        <dbReference type="ARBA" id="ARBA00022729"/>
    </source>
</evidence>
<protein>
    <recommendedName>
        <fullName evidence="3">Outer membrane protein beta-barrel domain-containing protein</fullName>
    </recommendedName>
</protein>
<sequence length="240" mass="27278">MLRGGNAFFHFHCIRVFPMKRHTLAACLLLASPIALAKQGFYLGTDQSVSFYSYQSDDLEQDHLYDVSPKKVGVGIGATLGYQFIDWFALEAGVSYWLANPINQTVSYSYFEGHLDKAIISLETQSLNLNIGPKFSWRVANQLSLYGKPTLHYTTTSTNWDQYTASYIDDSLIMTTNERKKTRNSSVHSGIEVGSEWHFTPRFSMTLSYQYLTDALYVDSPEIKKEFDQQAIKIGVLFDI</sequence>
<dbReference type="EMBL" id="BA000038">
    <property type="protein sequence ID" value="BAC96113.1"/>
    <property type="molecule type" value="Genomic_DNA"/>
</dbReference>
<evidence type="ECO:0000313" key="4">
    <source>
        <dbReference type="EMBL" id="BAC96113.1"/>
    </source>
</evidence>
<evidence type="ECO:0000259" key="3">
    <source>
        <dbReference type="Pfam" id="PF13505"/>
    </source>
</evidence>
<accession>Q7MG82</accession>
<feature type="chain" id="PRO_5004288462" description="Outer membrane protein beta-barrel domain-containing protein" evidence="2">
    <location>
        <begin position="38"/>
        <end position="240"/>
    </location>
</feature>
<keyword evidence="1 2" id="KW-0732">Signal</keyword>
<feature type="domain" description="Outer membrane protein beta-barrel" evidence="3">
    <location>
        <begin position="24"/>
        <end position="236"/>
    </location>
</feature>
<dbReference type="Pfam" id="PF13505">
    <property type="entry name" value="OMP_b-brl"/>
    <property type="match status" value="1"/>
</dbReference>
<dbReference type="InterPro" id="IPR011250">
    <property type="entry name" value="OMP/PagP_B-barrel"/>
</dbReference>
<dbReference type="Proteomes" id="UP000002675">
    <property type="component" value="Chromosome II"/>
</dbReference>
<dbReference type="KEGG" id="vvy:VVA0088"/>
<dbReference type="HOGENOM" id="CLU_1244928_0_0_6"/>
<evidence type="ECO:0000313" key="5">
    <source>
        <dbReference type="Proteomes" id="UP000002675"/>
    </source>
</evidence>